<reference evidence="1 2" key="2">
    <citation type="submission" date="2018-11" db="EMBL/GenBank/DDBJ databases">
        <authorList>
            <consortium name="Pathogen Informatics"/>
        </authorList>
    </citation>
    <scope>NUCLEOTIDE SEQUENCE [LARGE SCALE GENOMIC DNA]</scope>
</reference>
<reference evidence="3" key="1">
    <citation type="submission" date="2017-02" db="UniProtKB">
        <authorList>
            <consortium name="WormBaseParasite"/>
        </authorList>
    </citation>
    <scope>IDENTIFICATION</scope>
</reference>
<sequence>MNKWCIETQQQRKIKLTKKWDFPKHYENIKLEGNWKATCN</sequence>
<evidence type="ECO:0000313" key="1">
    <source>
        <dbReference type="EMBL" id="VDO26603.1"/>
    </source>
</evidence>
<keyword evidence="2" id="KW-1185">Reference proteome</keyword>
<dbReference type="WBParaSite" id="BTMF_0000995301-mRNA-1">
    <property type="protein sequence ID" value="BTMF_0000995301-mRNA-1"/>
    <property type="gene ID" value="BTMF_0000995301"/>
</dbReference>
<accession>A0A0R3QQG8</accession>
<proteinExistence type="predicted"/>
<gene>
    <name evidence="1" type="ORF">BTMF_LOCUS8004</name>
</gene>
<dbReference type="AlphaFoldDB" id="A0A0R3QQG8"/>
<name>A0A0R3QQG8_9BILA</name>
<evidence type="ECO:0000313" key="2">
    <source>
        <dbReference type="Proteomes" id="UP000280834"/>
    </source>
</evidence>
<evidence type="ECO:0000313" key="3">
    <source>
        <dbReference type="WBParaSite" id="BTMF_0000995301-mRNA-1"/>
    </source>
</evidence>
<dbReference type="Proteomes" id="UP000280834">
    <property type="component" value="Unassembled WGS sequence"/>
</dbReference>
<dbReference type="EMBL" id="UZAG01016195">
    <property type="protein sequence ID" value="VDO26603.1"/>
    <property type="molecule type" value="Genomic_DNA"/>
</dbReference>
<organism evidence="3">
    <name type="scientific">Brugia timori</name>
    <dbReference type="NCBI Taxonomy" id="42155"/>
    <lineage>
        <taxon>Eukaryota</taxon>
        <taxon>Metazoa</taxon>
        <taxon>Ecdysozoa</taxon>
        <taxon>Nematoda</taxon>
        <taxon>Chromadorea</taxon>
        <taxon>Rhabditida</taxon>
        <taxon>Spirurina</taxon>
        <taxon>Spiruromorpha</taxon>
        <taxon>Filarioidea</taxon>
        <taxon>Onchocercidae</taxon>
        <taxon>Brugia</taxon>
    </lineage>
</organism>
<protein>
    <submittedName>
        <fullName evidence="3">Reverse transcriptase</fullName>
    </submittedName>
</protein>